<feature type="region of interest" description="Disordered" evidence="1">
    <location>
        <begin position="263"/>
        <end position="282"/>
    </location>
</feature>
<feature type="domain" description="HipA-like kinase" evidence="2">
    <location>
        <begin position="14"/>
        <end position="162"/>
    </location>
</feature>
<name>A0A545AI17_9ACTN</name>
<dbReference type="InterPro" id="IPR046748">
    <property type="entry name" value="HipA_2"/>
</dbReference>
<protein>
    <recommendedName>
        <fullName evidence="2">HipA-like kinase domain-containing protein</fullName>
    </recommendedName>
</protein>
<dbReference type="RefSeq" id="WP_142708572.1">
    <property type="nucleotide sequence ID" value="NZ_VIRS01000031.1"/>
</dbReference>
<evidence type="ECO:0000313" key="3">
    <source>
        <dbReference type="EMBL" id="TQS40967.1"/>
    </source>
</evidence>
<dbReference type="OrthoDB" id="9786330at2"/>
<dbReference type="EMBL" id="VIRS01000031">
    <property type="protein sequence ID" value="TQS40967.1"/>
    <property type="molecule type" value="Genomic_DNA"/>
</dbReference>
<organism evidence="3 4">
    <name type="scientific">Cryptosporangium phraense</name>
    <dbReference type="NCBI Taxonomy" id="2593070"/>
    <lineage>
        <taxon>Bacteria</taxon>
        <taxon>Bacillati</taxon>
        <taxon>Actinomycetota</taxon>
        <taxon>Actinomycetes</taxon>
        <taxon>Cryptosporangiales</taxon>
        <taxon>Cryptosporangiaceae</taxon>
        <taxon>Cryptosporangium</taxon>
    </lineage>
</organism>
<evidence type="ECO:0000313" key="4">
    <source>
        <dbReference type="Proteomes" id="UP000317982"/>
    </source>
</evidence>
<dbReference type="Pfam" id="PF20613">
    <property type="entry name" value="HipA_2"/>
    <property type="match status" value="1"/>
</dbReference>
<accession>A0A545AI17</accession>
<dbReference type="InParanoid" id="A0A545AI17"/>
<evidence type="ECO:0000256" key="1">
    <source>
        <dbReference type="SAM" id="MobiDB-lite"/>
    </source>
</evidence>
<dbReference type="AlphaFoldDB" id="A0A545AI17"/>
<dbReference type="Proteomes" id="UP000317982">
    <property type="component" value="Unassembled WGS sequence"/>
</dbReference>
<proteinExistence type="predicted"/>
<keyword evidence="4" id="KW-1185">Reference proteome</keyword>
<reference evidence="3 4" key="1">
    <citation type="submission" date="2019-07" db="EMBL/GenBank/DDBJ databases">
        <title>Cryptosporangium phraense sp. nov., isolated from plant litter.</title>
        <authorList>
            <person name="Suriyachadkun C."/>
        </authorList>
    </citation>
    <scope>NUCLEOTIDE SEQUENCE [LARGE SCALE GENOMIC DNA]</scope>
    <source>
        <strain evidence="3 4">A-T 5661</strain>
    </source>
</reference>
<gene>
    <name evidence="3" type="ORF">FL583_31795</name>
</gene>
<evidence type="ECO:0000259" key="2">
    <source>
        <dbReference type="Pfam" id="PF20613"/>
    </source>
</evidence>
<sequence>MLPHVTAVRYVTPLREGGSLPGLMEADDLGTYVVKFVGAGQGRKTLIAEIICGTLAKTLGLPVPDLVTVEVDPALAGGEPDQEVQDLLRASAGLNLGLDYLPRALDFDATAFGVDPGLAGRVLWFDALVGNVDRSWRNPNMLYWHGHLYLIDHGATLTFHHNWPGAAKSADRPYDASQHALIACAPAGGEPAALDAADAALSPLVTEQALRAAVDEVPDVWLADEPGFDSVDAVREAYVGRLQARLDARPAWLPPLVEQAATARGTRRGVASQRPAWLEGSK</sequence>
<comment type="caution">
    <text evidence="3">The sequence shown here is derived from an EMBL/GenBank/DDBJ whole genome shotgun (WGS) entry which is preliminary data.</text>
</comment>